<comment type="caution">
    <text evidence="1">The sequence shown here is derived from an EMBL/GenBank/DDBJ whole genome shotgun (WGS) entry which is preliminary data.</text>
</comment>
<organism evidence="1 2">
    <name type="scientific">Giardia intestinalis</name>
    <name type="common">Giardia lamblia</name>
    <dbReference type="NCBI Taxonomy" id="5741"/>
    <lineage>
        <taxon>Eukaryota</taxon>
        <taxon>Metamonada</taxon>
        <taxon>Diplomonadida</taxon>
        <taxon>Hexamitidae</taxon>
        <taxon>Giardiinae</taxon>
        <taxon>Giardia</taxon>
    </lineage>
</organism>
<dbReference type="SMART" id="SM00261">
    <property type="entry name" value="FU"/>
    <property type="match status" value="2"/>
</dbReference>
<dbReference type="VEuPathDB" id="GiardiaDB:GL50581_1987"/>
<dbReference type="VEuPathDB" id="GiardiaDB:QR46_4880"/>
<dbReference type="InterPro" id="IPR052798">
    <property type="entry name" value="Giardia_VSA"/>
</dbReference>
<dbReference type="PANTHER" id="PTHR23275">
    <property type="entry name" value="CABRIOLET.-RELATED"/>
    <property type="match status" value="1"/>
</dbReference>
<protein>
    <submittedName>
        <fullName evidence="1">Variant-specific surface protein</fullName>
    </submittedName>
</protein>
<dbReference type="InterPro" id="IPR006212">
    <property type="entry name" value="Furin_repeat"/>
</dbReference>
<reference evidence="1 2" key="2">
    <citation type="journal article" date="2013" name="Genome Biol. Evol.">
        <title>Genome sequencing of Giardia lamblia genotypes A2 and B isolates (DH and GS) and comparative analysis with the genomes of genotypes A1 and E (WB and Pig).</title>
        <authorList>
            <person name="Adam R.D."/>
            <person name="Dahlstrom E.W."/>
            <person name="Martens C.A."/>
            <person name="Bruno D.P."/>
            <person name="Barbian K.D."/>
            <person name="Ricklefs S.M."/>
            <person name="Hernandez M.M."/>
            <person name="Narla N.P."/>
            <person name="Patel R.B."/>
            <person name="Porcella S.F."/>
            <person name="Nash T.E."/>
        </authorList>
    </citation>
    <scope>NUCLEOTIDE SEQUENCE [LARGE SCALE GENOMIC DNA]</scope>
    <source>
        <strain evidence="1 2">GS</strain>
    </source>
</reference>
<name>V6TT42_GIAIN</name>
<evidence type="ECO:0000313" key="1">
    <source>
        <dbReference type="EMBL" id="ESU40170.1"/>
    </source>
</evidence>
<proteinExistence type="predicted"/>
<accession>V6TT42</accession>
<feature type="non-terminal residue" evidence="1">
    <location>
        <position position="1"/>
    </location>
</feature>
<dbReference type="Pfam" id="PF03302">
    <property type="entry name" value="VSP"/>
    <property type="match status" value="1"/>
</dbReference>
<dbReference type="InterPro" id="IPR009030">
    <property type="entry name" value="Growth_fac_rcpt_cys_sf"/>
</dbReference>
<sequence>VVDAATALAAASASVLCGALPARGGCYEISVAGSRVCWEARDGACVEDHTSDSGRHGVQSSRAHENRKGVERVREAQCTNCEANSCNVLIGENTYCSKCSNTNTEAPIDGVCKAISNDPSGCQAKSGSADGTCASCTGANYFLHKGGCYLQTATPGSTICKTAGSIAGVCEVCQAGYFKNPANSNQKDSCIACGDATGDTTNNNKGVQNCATCTVEGAGTTGKTAKCTACVDGYFANSEGTMCTECNSDANCATCSGAATQCTSCKGTGTKLYFKKGSGETGECVEKASCNGSYFPNDDVDGKKQCIPCGDSAHGGIDGCTTCVFSQVSGQSTLTCSVCTPDTKKPNKEGSRCFVCSVDGCSNCRKDGVCEACDGNKVSPGGSSCATDCPENSAGNENACICNSGFAPSGDSCVASSRQPQHGRHSRSIGDYAYRLPCAADWVFTIT</sequence>
<dbReference type="EMBL" id="AHHH01000298">
    <property type="protein sequence ID" value="ESU40170.1"/>
    <property type="molecule type" value="Genomic_DNA"/>
</dbReference>
<dbReference type="InterPro" id="IPR005127">
    <property type="entry name" value="Giardia_VSP"/>
</dbReference>
<evidence type="ECO:0000313" key="2">
    <source>
        <dbReference type="Proteomes" id="UP000018040"/>
    </source>
</evidence>
<dbReference type="SUPFAM" id="SSF57184">
    <property type="entry name" value="Growth factor receptor domain"/>
    <property type="match status" value="1"/>
</dbReference>
<dbReference type="AlphaFoldDB" id="V6TT42"/>
<dbReference type="PANTHER" id="PTHR23275:SF100">
    <property type="entry name" value="EGF-LIKE DOMAIN-CONTAINING PROTEIN"/>
    <property type="match status" value="1"/>
</dbReference>
<dbReference type="Gene3D" id="2.10.220.10">
    <property type="entry name" value="Hormone Receptor, Insulin-like Growth Factor Receptor 1, Chain A, domain 2"/>
    <property type="match status" value="1"/>
</dbReference>
<reference evidence="2" key="1">
    <citation type="submission" date="2012-02" db="EMBL/GenBank/DDBJ databases">
        <title>Genome sequencing of Giardia lamblia Genotypes A2 and B isolates (DH and GS) and comparative analysis with the genomes of Genotypes A1 and E (WB and Pig).</title>
        <authorList>
            <person name="Adam R."/>
            <person name="Dahlstrom E."/>
            <person name="Martens C."/>
            <person name="Bruno D."/>
            <person name="Barbian K."/>
            <person name="Porcella S.F."/>
            <person name="Nash T."/>
        </authorList>
    </citation>
    <scope>NUCLEOTIDE SEQUENCE</scope>
    <source>
        <strain evidence="2">GS</strain>
    </source>
</reference>
<dbReference type="Proteomes" id="UP000018040">
    <property type="component" value="Unassembled WGS sequence"/>
</dbReference>
<gene>
    <name evidence="1" type="ORF">GSB_155047</name>
</gene>